<reference evidence="4" key="1">
    <citation type="submission" date="2019-06" db="EMBL/GenBank/DDBJ databases">
        <authorList>
            <consortium name="Wellcome Sanger Institute Data Sharing"/>
        </authorList>
    </citation>
    <scope>NUCLEOTIDE SEQUENCE [LARGE SCALE GENOMIC DNA]</scope>
</reference>
<evidence type="ECO:0000313" key="5">
    <source>
        <dbReference type="Proteomes" id="UP000472267"/>
    </source>
</evidence>
<accession>A0A672G3Z3</accession>
<dbReference type="InterPro" id="IPR001254">
    <property type="entry name" value="Trypsin_dom"/>
</dbReference>
<dbReference type="SMART" id="SM00020">
    <property type="entry name" value="Tryp_SPc"/>
    <property type="match status" value="1"/>
</dbReference>
<evidence type="ECO:0000259" key="3">
    <source>
        <dbReference type="PROSITE" id="PS50240"/>
    </source>
</evidence>
<name>A0A672G3Z3_SALFA</name>
<proteinExistence type="predicted"/>
<evidence type="ECO:0000313" key="4">
    <source>
        <dbReference type="Ensembl" id="ENSSFAP00005011725.1"/>
    </source>
</evidence>
<dbReference type="InterPro" id="IPR018114">
    <property type="entry name" value="TRYPSIN_HIS"/>
</dbReference>
<feature type="chain" id="PRO_5025663583" evidence="2">
    <location>
        <begin position="22"/>
        <end position="264"/>
    </location>
</feature>
<dbReference type="PRINTS" id="PR00722">
    <property type="entry name" value="CHYMOTRYPSIN"/>
</dbReference>
<dbReference type="OrthoDB" id="5565075at2759"/>
<evidence type="ECO:0000256" key="2">
    <source>
        <dbReference type="SAM" id="SignalP"/>
    </source>
</evidence>
<dbReference type="PROSITE" id="PS50240">
    <property type="entry name" value="TRYPSIN_DOM"/>
    <property type="match status" value="1"/>
</dbReference>
<organism evidence="4 5">
    <name type="scientific">Salarias fasciatus</name>
    <name type="common">Jewelled blenny</name>
    <name type="synonym">Blennius fasciatus</name>
    <dbReference type="NCBI Taxonomy" id="181472"/>
    <lineage>
        <taxon>Eukaryota</taxon>
        <taxon>Metazoa</taxon>
        <taxon>Chordata</taxon>
        <taxon>Craniata</taxon>
        <taxon>Vertebrata</taxon>
        <taxon>Euteleostomi</taxon>
        <taxon>Actinopterygii</taxon>
        <taxon>Neopterygii</taxon>
        <taxon>Teleostei</taxon>
        <taxon>Neoteleostei</taxon>
        <taxon>Acanthomorphata</taxon>
        <taxon>Ovalentaria</taxon>
        <taxon>Blenniimorphae</taxon>
        <taxon>Blenniiformes</taxon>
        <taxon>Blennioidei</taxon>
        <taxon>Blenniidae</taxon>
        <taxon>Salariinae</taxon>
        <taxon>Salarias</taxon>
    </lineage>
</organism>
<dbReference type="Ensembl" id="ENSSFAT00005012221.1">
    <property type="protein sequence ID" value="ENSSFAP00005011725.1"/>
    <property type="gene ID" value="ENSSFAG00005006533.1"/>
</dbReference>
<feature type="signal peptide" evidence="2">
    <location>
        <begin position="1"/>
        <end position="21"/>
    </location>
</feature>
<keyword evidence="5" id="KW-1185">Reference proteome</keyword>
<dbReference type="InParanoid" id="A0A672G3Z3"/>
<dbReference type="PROSITE" id="PS00134">
    <property type="entry name" value="TRYPSIN_HIS"/>
    <property type="match status" value="1"/>
</dbReference>
<dbReference type="InterPro" id="IPR043504">
    <property type="entry name" value="Peptidase_S1_PA_chymotrypsin"/>
</dbReference>
<dbReference type="PANTHER" id="PTHR24271:SF47">
    <property type="entry name" value="KALLIKREIN-1"/>
    <property type="match status" value="1"/>
</dbReference>
<reference evidence="4" key="3">
    <citation type="submission" date="2025-09" db="UniProtKB">
        <authorList>
            <consortium name="Ensembl"/>
        </authorList>
    </citation>
    <scope>IDENTIFICATION</scope>
</reference>
<dbReference type="RefSeq" id="XP_029948811.1">
    <property type="nucleotide sequence ID" value="XM_030092951.1"/>
</dbReference>
<dbReference type="GO" id="GO:0006508">
    <property type="term" value="P:proteolysis"/>
    <property type="evidence" value="ECO:0007669"/>
    <property type="project" value="InterPro"/>
</dbReference>
<keyword evidence="1" id="KW-1015">Disulfide bond</keyword>
<keyword evidence="2" id="KW-0732">Signal</keyword>
<dbReference type="AlphaFoldDB" id="A0A672G3Z3"/>
<reference evidence="4" key="2">
    <citation type="submission" date="2025-08" db="UniProtKB">
        <authorList>
            <consortium name="Ensembl"/>
        </authorList>
    </citation>
    <scope>IDENTIFICATION</scope>
</reference>
<dbReference type="SUPFAM" id="SSF50494">
    <property type="entry name" value="Trypsin-like serine proteases"/>
    <property type="match status" value="1"/>
</dbReference>
<evidence type="ECO:0000256" key="1">
    <source>
        <dbReference type="ARBA" id="ARBA00023157"/>
    </source>
</evidence>
<sequence>MRTMALLKLLLLMLWLGLATSSELHRQRRLAGGTTCGPTERPYHVKLEATDGTRTSLCGGSLISPQWILTAAHCWKPGRTMYATVGVHPGPGEKPQVITKPEIFQDQKLRSHDIMLLKLPKPSKIQPVDLPDCQNQPTLGAFVRVAGYGAQLKGLNSQISEYGSLQCADFEVVDCTRVRKLQIFGDPSTLYQHWFCVQSPRKYLCKGDSGGGMVYQDKIYGIVSFSGDAVFPCLEPVGAMDVCKYMNWINNIVSLPKNSNTGGG</sequence>
<feature type="domain" description="Peptidase S1" evidence="3">
    <location>
        <begin position="30"/>
        <end position="254"/>
    </location>
</feature>
<dbReference type="GO" id="GO:0004252">
    <property type="term" value="F:serine-type endopeptidase activity"/>
    <property type="evidence" value="ECO:0007669"/>
    <property type="project" value="InterPro"/>
</dbReference>
<dbReference type="Proteomes" id="UP000472267">
    <property type="component" value="Chromosome 6"/>
</dbReference>
<dbReference type="InterPro" id="IPR009003">
    <property type="entry name" value="Peptidase_S1_PA"/>
</dbReference>
<dbReference type="GeneID" id="115389544"/>
<protein>
    <submittedName>
        <fullName evidence="4">Kallikrein-6-like</fullName>
    </submittedName>
</protein>
<dbReference type="PANTHER" id="PTHR24271">
    <property type="entry name" value="KALLIKREIN-RELATED"/>
    <property type="match status" value="1"/>
</dbReference>
<gene>
    <name evidence="4" type="primary">LOC115389544</name>
</gene>
<dbReference type="Gene3D" id="2.40.10.10">
    <property type="entry name" value="Trypsin-like serine proteases"/>
    <property type="match status" value="1"/>
</dbReference>
<dbReference type="InterPro" id="IPR001314">
    <property type="entry name" value="Peptidase_S1A"/>
</dbReference>
<dbReference type="Pfam" id="PF00089">
    <property type="entry name" value="Trypsin"/>
    <property type="match status" value="1"/>
</dbReference>
<dbReference type="OMA" id="TWINQNA"/>
<dbReference type="CDD" id="cd00190">
    <property type="entry name" value="Tryp_SPc"/>
    <property type="match status" value="1"/>
</dbReference>